<feature type="coiled-coil region" evidence="2">
    <location>
        <begin position="171"/>
        <end position="204"/>
    </location>
</feature>
<feature type="compositionally biased region" description="Basic and acidic residues" evidence="3">
    <location>
        <begin position="529"/>
        <end position="557"/>
    </location>
</feature>
<keyword evidence="1 2" id="KW-0175">Coiled coil</keyword>
<feature type="region of interest" description="Disordered" evidence="3">
    <location>
        <begin position="280"/>
        <end position="360"/>
    </location>
</feature>
<evidence type="ECO:0000313" key="6">
    <source>
        <dbReference type="Proteomes" id="UP000271974"/>
    </source>
</evidence>
<dbReference type="AlphaFoldDB" id="A0A433TQI2"/>
<dbReference type="PANTHER" id="PTHR21683:SF3">
    <property type="entry name" value="CILIA AND FLAGELLA ASSOCIATED PROTEIN 100"/>
    <property type="match status" value="1"/>
</dbReference>
<feature type="region of interest" description="Disordered" evidence="3">
    <location>
        <begin position="1"/>
        <end position="72"/>
    </location>
</feature>
<keyword evidence="6" id="KW-1185">Reference proteome</keyword>
<dbReference type="InterPro" id="IPR051147">
    <property type="entry name" value="CFAP_domain-containing"/>
</dbReference>
<organism evidence="5 6">
    <name type="scientific">Elysia chlorotica</name>
    <name type="common">Eastern emerald elysia</name>
    <name type="synonym">Sea slug</name>
    <dbReference type="NCBI Taxonomy" id="188477"/>
    <lineage>
        <taxon>Eukaryota</taxon>
        <taxon>Metazoa</taxon>
        <taxon>Spiralia</taxon>
        <taxon>Lophotrochozoa</taxon>
        <taxon>Mollusca</taxon>
        <taxon>Gastropoda</taxon>
        <taxon>Heterobranchia</taxon>
        <taxon>Euthyneura</taxon>
        <taxon>Panpulmonata</taxon>
        <taxon>Sacoglossa</taxon>
        <taxon>Placobranchoidea</taxon>
        <taxon>Plakobranchidae</taxon>
        <taxon>Elysia</taxon>
    </lineage>
</organism>
<evidence type="ECO:0000256" key="3">
    <source>
        <dbReference type="SAM" id="MobiDB-lite"/>
    </source>
</evidence>
<evidence type="ECO:0000256" key="1">
    <source>
        <dbReference type="ARBA" id="ARBA00023054"/>
    </source>
</evidence>
<feature type="compositionally biased region" description="Basic and acidic residues" evidence="3">
    <location>
        <begin position="280"/>
        <end position="299"/>
    </location>
</feature>
<feature type="compositionally biased region" description="Polar residues" evidence="3">
    <location>
        <begin position="1"/>
        <end position="11"/>
    </location>
</feature>
<dbReference type="Proteomes" id="UP000271974">
    <property type="component" value="Unassembled WGS sequence"/>
</dbReference>
<accession>A0A433TQI2</accession>
<proteinExistence type="predicted"/>
<comment type="caution">
    <text evidence="5">The sequence shown here is derived from an EMBL/GenBank/DDBJ whole genome shotgun (WGS) entry which is preliminary data.</text>
</comment>
<feature type="compositionally biased region" description="Polar residues" evidence="3">
    <location>
        <begin position="302"/>
        <end position="316"/>
    </location>
</feature>
<dbReference type="GO" id="GO:0005856">
    <property type="term" value="C:cytoskeleton"/>
    <property type="evidence" value="ECO:0007669"/>
    <property type="project" value="UniProtKB-ARBA"/>
</dbReference>
<feature type="coiled-coil region" evidence="2">
    <location>
        <begin position="378"/>
        <end position="444"/>
    </location>
</feature>
<feature type="compositionally biased region" description="Polar residues" evidence="3">
    <location>
        <begin position="33"/>
        <end position="54"/>
    </location>
</feature>
<gene>
    <name evidence="5" type="ORF">EGW08_008449</name>
</gene>
<dbReference type="STRING" id="188477.A0A433TQI2"/>
<feature type="region of interest" description="Disordered" evidence="3">
    <location>
        <begin position="529"/>
        <end position="597"/>
    </location>
</feature>
<dbReference type="Pfam" id="PF13863">
    <property type="entry name" value="DUF4200"/>
    <property type="match status" value="1"/>
</dbReference>
<dbReference type="InterPro" id="IPR025252">
    <property type="entry name" value="DUF4200"/>
</dbReference>
<sequence>MGDSPMVTSVVATPAPSDISHKKSKSRQEDASRNSGRVTFPNSAKSGGSATSMLTDDIVPKGNPFQMPPDSDIFLLRDKERQKKKQERIRQRNLRVHEKTTYASRVNFRTAAMIHPAESESEEEEESDKAVAVKDDPQFTIAVTRDRHVEKESLAEYIAKKREMFLVQYSLGVKRDEMRKLEEIAQAEEKKLELAEQYLEEDAAMFDEFLKENDKNSVEAIKIAEQEAKLKMEKVNEIKKINAQMVGIKSEISKHEDTLKEYQLYRSFLESLIPVEIQEERKKEKQKRKEEKRLDKEMSGRMSGSTVSSDKAISSASREKSPSNAKKLRGKSMGSPSALKIKGAGEDGKALETSADADDSDEELELYFTDYQQLLDIFSELEEQNLSLIQNSQETEEALEEMKHNIKQTKIKMEKETKTLKDQIDKLQAQIHKEEAKAADLKIKAKLFNYGEFKADDDQEQHLAELNKKVEDVYRNCIGDNEANISTLQMLTNIENRLEELFETIETMPADKVEAAERAKEKERRLKMREEKMEQLRLHQEERVRRALERAQAEPKKKTGKKLVFRSEPPQLKKKEDEGADQASREEEELAYYFSWH</sequence>
<evidence type="ECO:0000256" key="2">
    <source>
        <dbReference type="SAM" id="Coils"/>
    </source>
</evidence>
<dbReference type="PANTHER" id="PTHR21683">
    <property type="entry name" value="COILED-COIL DOMAIN-CONTAINING PROTEIN 42 LIKE-2-LIKE-RELATED"/>
    <property type="match status" value="1"/>
</dbReference>
<feature type="domain" description="DUF4200" evidence="4">
    <location>
        <begin position="157"/>
        <end position="274"/>
    </location>
</feature>
<name>A0A433TQI2_ELYCH</name>
<protein>
    <recommendedName>
        <fullName evidence="4">DUF4200 domain-containing protein</fullName>
    </recommendedName>
</protein>
<dbReference type="OrthoDB" id="10264063at2759"/>
<evidence type="ECO:0000259" key="4">
    <source>
        <dbReference type="Pfam" id="PF13863"/>
    </source>
</evidence>
<reference evidence="5 6" key="1">
    <citation type="submission" date="2019-01" db="EMBL/GenBank/DDBJ databases">
        <title>A draft genome assembly of the solar-powered sea slug Elysia chlorotica.</title>
        <authorList>
            <person name="Cai H."/>
            <person name="Li Q."/>
            <person name="Fang X."/>
            <person name="Li J."/>
            <person name="Curtis N.E."/>
            <person name="Altenburger A."/>
            <person name="Shibata T."/>
            <person name="Feng M."/>
            <person name="Maeda T."/>
            <person name="Schwartz J.A."/>
            <person name="Shigenobu S."/>
            <person name="Lundholm N."/>
            <person name="Nishiyama T."/>
            <person name="Yang H."/>
            <person name="Hasebe M."/>
            <person name="Li S."/>
            <person name="Pierce S.K."/>
            <person name="Wang J."/>
        </authorList>
    </citation>
    <scope>NUCLEOTIDE SEQUENCE [LARGE SCALE GENOMIC DNA]</scope>
    <source>
        <strain evidence="5">EC2010</strain>
        <tissue evidence="5">Whole organism of an adult</tissue>
    </source>
</reference>
<dbReference type="EMBL" id="RQTK01000230">
    <property type="protein sequence ID" value="RUS83791.1"/>
    <property type="molecule type" value="Genomic_DNA"/>
</dbReference>
<evidence type="ECO:0000313" key="5">
    <source>
        <dbReference type="EMBL" id="RUS83791.1"/>
    </source>
</evidence>